<reference evidence="1" key="1">
    <citation type="submission" date="2017-03" db="EMBL/GenBank/DDBJ databases">
        <title>The mitochondrial genome of the carnivorous plant Utricularia reniformis (Lentibulariaceae): structure, comparative analysis and evolutionary landmarks.</title>
        <authorList>
            <person name="Silva S.R."/>
            <person name="Alvarenga D.O."/>
            <person name="Michael T.P."/>
            <person name="Miranda V.F.O."/>
            <person name="Varani A.M."/>
        </authorList>
    </citation>
    <scope>NUCLEOTIDE SEQUENCE</scope>
</reference>
<dbReference type="AlphaFoldDB" id="A0A1Y0B204"/>
<dbReference type="EMBL" id="KY774314">
    <property type="protein sequence ID" value="ART31472.1"/>
    <property type="molecule type" value="Genomic_DNA"/>
</dbReference>
<protein>
    <submittedName>
        <fullName evidence="1">Uncharacterized protein</fullName>
    </submittedName>
</protein>
<accession>A0A1Y0B204</accession>
<geneLocation type="mitochondrion" evidence="1"/>
<keyword evidence="1" id="KW-0496">Mitochondrion</keyword>
<sequence length="72" mass="7807">MCSRSLAPESITHCALSGDKILPAKLSTAPRVLSVGGWLWTVGILCRMDCSWALVILAISWSLVPCNVTFEM</sequence>
<evidence type="ECO:0000313" key="1">
    <source>
        <dbReference type="EMBL" id="ART31472.1"/>
    </source>
</evidence>
<name>A0A1Y0B204_9LAMI</name>
<organism evidence="1">
    <name type="scientific">Utricularia reniformis</name>
    <dbReference type="NCBI Taxonomy" id="192314"/>
    <lineage>
        <taxon>Eukaryota</taxon>
        <taxon>Viridiplantae</taxon>
        <taxon>Streptophyta</taxon>
        <taxon>Embryophyta</taxon>
        <taxon>Tracheophyta</taxon>
        <taxon>Spermatophyta</taxon>
        <taxon>Magnoliopsida</taxon>
        <taxon>eudicotyledons</taxon>
        <taxon>Gunneridae</taxon>
        <taxon>Pentapetalae</taxon>
        <taxon>asterids</taxon>
        <taxon>lamiids</taxon>
        <taxon>Lamiales</taxon>
        <taxon>Lentibulariaceae</taxon>
        <taxon>Utricularia</taxon>
    </lineage>
</organism>
<proteinExistence type="predicted"/>
<gene>
    <name evidence="1" type="ORF">AEK19_MT1265</name>
</gene>